<feature type="domain" description="HTH cro/C1-type" evidence="4">
    <location>
        <begin position="24"/>
        <end position="78"/>
    </location>
</feature>
<dbReference type="Pfam" id="PF01381">
    <property type="entry name" value="HTH_3"/>
    <property type="match status" value="1"/>
</dbReference>
<dbReference type="InterPro" id="IPR013096">
    <property type="entry name" value="Cupin_2"/>
</dbReference>
<evidence type="ECO:0000256" key="1">
    <source>
        <dbReference type="ARBA" id="ARBA00023015"/>
    </source>
</evidence>
<dbReference type="GO" id="GO:0003700">
    <property type="term" value="F:DNA-binding transcription factor activity"/>
    <property type="evidence" value="ECO:0007669"/>
    <property type="project" value="TreeGrafter"/>
</dbReference>
<dbReference type="SMART" id="SM00530">
    <property type="entry name" value="HTH_XRE"/>
    <property type="match status" value="1"/>
</dbReference>
<dbReference type="InterPro" id="IPR001387">
    <property type="entry name" value="Cro/C1-type_HTH"/>
</dbReference>
<dbReference type="eggNOG" id="COG1917">
    <property type="taxonomic scope" value="Bacteria"/>
</dbReference>
<dbReference type="STRING" id="768710.DesyoDRAFT_3509"/>
<dbReference type="CDD" id="cd02209">
    <property type="entry name" value="cupin_XRE_C"/>
    <property type="match status" value="1"/>
</dbReference>
<dbReference type="PROSITE" id="PS50943">
    <property type="entry name" value="HTH_CROC1"/>
    <property type="match status" value="1"/>
</dbReference>
<dbReference type="InterPro" id="IPR014710">
    <property type="entry name" value="RmlC-like_jellyroll"/>
</dbReference>
<dbReference type="Proteomes" id="UP000005104">
    <property type="component" value="Chromosome"/>
</dbReference>
<gene>
    <name evidence="5" type="ORF">DesyoDRAFT_3509</name>
</gene>
<dbReference type="GO" id="GO:0005829">
    <property type="term" value="C:cytosol"/>
    <property type="evidence" value="ECO:0007669"/>
    <property type="project" value="TreeGrafter"/>
</dbReference>
<dbReference type="HOGENOM" id="CLU_085376_5_0_9"/>
<dbReference type="Gene3D" id="2.60.120.10">
    <property type="entry name" value="Jelly Rolls"/>
    <property type="match status" value="1"/>
</dbReference>
<keyword evidence="3" id="KW-0804">Transcription</keyword>
<dbReference type="AlphaFoldDB" id="H5XWK8"/>
<proteinExistence type="predicted"/>
<dbReference type="InterPro" id="IPR010982">
    <property type="entry name" value="Lambda_DNA-bd_dom_sf"/>
</dbReference>
<dbReference type="EMBL" id="CM001441">
    <property type="protein sequence ID" value="EHQ90516.1"/>
    <property type="molecule type" value="Genomic_DNA"/>
</dbReference>
<dbReference type="SUPFAM" id="SSF51182">
    <property type="entry name" value="RmlC-like cupins"/>
    <property type="match status" value="1"/>
</dbReference>
<evidence type="ECO:0000259" key="4">
    <source>
        <dbReference type="PROSITE" id="PS50943"/>
    </source>
</evidence>
<dbReference type="PANTHER" id="PTHR46797">
    <property type="entry name" value="HTH-TYPE TRANSCRIPTIONAL REGULATOR"/>
    <property type="match status" value="1"/>
</dbReference>
<dbReference type="GO" id="GO:0003677">
    <property type="term" value="F:DNA binding"/>
    <property type="evidence" value="ECO:0007669"/>
    <property type="project" value="UniProtKB-KW"/>
</dbReference>
<dbReference type="InterPro" id="IPR011051">
    <property type="entry name" value="RmlC_Cupin_sf"/>
</dbReference>
<protein>
    <submittedName>
        <fullName evidence="5">Putative transcriptional regulator with cupin domain</fullName>
    </submittedName>
</protein>
<organism evidence="5 6">
    <name type="scientific">Desulfosporosinus youngiae DSM 17734</name>
    <dbReference type="NCBI Taxonomy" id="768710"/>
    <lineage>
        <taxon>Bacteria</taxon>
        <taxon>Bacillati</taxon>
        <taxon>Bacillota</taxon>
        <taxon>Clostridia</taxon>
        <taxon>Eubacteriales</taxon>
        <taxon>Desulfitobacteriaceae</taxon>
        <taxon>Desulfosporosinus</taxon>
    </lineage>
</organism>
<dbReference type="PANTHER" id="PTHR46797:SF23">
    <property type="entry name" value="HTH-TYPE TRANSCRIPTIONAL REGULATOR SUTR"/>
    <property type="match status" value="1"/>
</dbReference>
<name>H5XWK8_9FIRM</name>
<sequence length="196" mass="22382">MTGGEDTRGKTYLRDLNQIVANNLKRIREEMKLSLDKVSDMTDVSKGMLRQIEAGESSPTIKTIWKIASGLKIPYTSIINIPQPDTFLVLGEDIEPQVEDEGRYKVYSIFPSEDGRKVEIYRIELEKNGSFSSNTHGEKTQELITVYEGVLTIRVDDEEYVIKAGDSIKFMADRPHAYFNRSDQLTRANMVIYYSI</sequence>
<dbReference type="CDD" id="cd00093">
    <property type="entry name" value="HTH_XRE"/>
    <property type="match status" value="1"/>
</dbReference>
<dbReference type="InterPro" id="IPR050807">
    <property type="entry name" value="TransReg_Diox_bact_type"/>
</dbReference>
<reference evidence="5 6" key="1">
    <citation type="submission" date="2011-11" db="EMBL/GenBank/DDBJ databases">
        <title>The Noncontiguous Finished genome of Desulfosporosinus youngiae DSM 17734.</title>
        <authorList>
            <consortium name="US DOE Joint Genome Institute (JGI-PGF)"/>
            <person name="Lucas S."/>
            <person name="Han J."/>
            <person name="Lapidus A."/>
            <person name="Cheng J.-F."/>
            <person name="Goodwin L."/>
            <person name="Pitluck S."/>
            <person name="Peters L."/>
            <person name="Ovchinnikova G."/>
            <person name="Lu M."/>
            <person name="Land M.L."/>
            <person name="Hauser L."/>
            <person name="Pester M."/>
            <person name="Spring S."/>
            <person name="Ollivier B."/>
            <person name="Rattei T."/>
            <person name="Klenk H.-P."/>
            <person name="Wagner M."/>
            <person name="Loy A."/>
            <person name="Woyke T.J."/>
        </authorList>
    </citation>
    <scope>NUCLEOTIDE SEQUENCE [LARGE SCALE GENOMIC DNA]</scope>
    <source>
        <strain evidence="5 6">DSM 17734</strain>
    </source>
</reference>
<dbReference type="eggNOG" id="COG1396">
    <property type="taxonomic scope" value="Bacteria"/>
</dbReference>
<keyword evidence="1" id="KW-0805">Transcription regulation</keyword>
<dbReference type="SUPFAM" id="SSF47413">
    <property type="entry name" value="lambda repressor-like DNA-binding domains"/>
    <property type="match status" value="1"/>
</dbReference>
<evidence type="ECO:0000313" key="5">
    <source>
        <dbReference type="EMBL" id="EHQ90516.1"/>
    </source>
</evidence>
<accession>H5XWK8</accession>
<evidence type="ECO:0000313" key="6">
    <source>
        <dbReference type="Proteomes" id="UP000005104"/>
    </source>
</evidence>
<keyword evidence="2" id="KW-0238">DNA-binding</keyword>
<dbReference type="Gene3D" id="1.10.260.40">
    <property type="entry name" value="lambda repressor-like DNA-binding domains"/>
    <property type="match status" value="1"/>
</dbReference>
<evidence type="ECO:0000256" key="2">
    <source>
        <dbReference type="ARBA" id="ARBA00023125"/>
    </source>
</evidence>
<keyword evidence="6" id="KW-1185">Reference proteome</keyword>
<dbReference type="Pfam" id="PF07883">
    <property type="entry name" value="Cupin_2"/>
    <property type="match status" value="1"/>
</dbReference>
<evidence type="ECO:0000256" key="3">
    <source>
        <dbReference type="ARBA" id="ARBA00023163"/>
    </source>
</evidence>